<evidence type="ECO:0000313" key="3">
    <source>
        <dbReference type="Proteomes" id="UP000232188"/>
    </source>
</evidence>
<organism evidence="2 3">
    <name type="scientific">Leptospira adleri</name>
    <dbReference type="NCBI Taxonomy" id="2023186"/>
    <lineage>
        <taxon>Bacteria</taxon>
        <taxon>Pseudomonadati</taxon>
        <taxon>Spirochaetota</taxon>
        <taxon>Spirochaetia</taxon>
        <taxon>Leptospirales</taxon>
        <taxon>Leptospiraceae</taxon>
        <taxon>Leptospira</taxon>
    </lineage>
</organism>
<feature type="region of interest" description="Disordered" evidence="1">
    <location>
        <begin position="31"/>
        <end position="51"/>
    </location>
</feature>
<sequence>MKVVLVFVGIPTNFRMDYLLRKNAFCDKENFPISPREPTSSTQQGWGRKNFRDGVVSPTELKRIKRFVL</sequence>
<name>A0A2M9YSI0_9LEPT</name>
<dbReference type="EMBL" id="NPDV01000003">
    <property type="protein sequence ID" value="PJZ54491.1"/>
    <property type="molecule type" value="Genomic_DNA"/>
</dbReference>
<accession>A0A2M9YSI0</accession>
<evidence type="ECO:0000256" key="1">
    <source>
        <dbReference type="SAM" id="MobiDB-lite"/>
    </source>
</evidence>
<evidence type="ECO:0000313" key="2">
    <source>
        <dbReference type="EMBL" id="PJZ54491.1"/>
    </source>
</evidence>
<dbReference type="AlphaFoldDB" id="A0A2M9YSI0"/>
<gene>
    <name evidence="2" type="ORF">CH380_05345</name>
</gene>
<dbReference type="Proteomes" id="UP000232188">
    <property type="component" value="Unassembled WGS sequence"/>
</dbReference>
<reference evidence="2 3" key="1">
    <citation type="submission" date="2017-07" db="EMBL/GenBank/DDBJ databases">
        <title>Leptospira spp. isolated from tropical soils.</title>
        <authorList>
            <person name="Thibeaux R."/>
            <person name="Iraola G."/>
            <person name="Ferres I."/>
            <person name="Bierque E."/>
            <person name="Girault D."/>
            <person name="Soupe-Gilbert M.-E."/>
            <person name="Picardeau M."/>
            <person name="Goarant C."/>
        </authorList>
    </citation>
    <scope>NUCLEOTIDE SEQUENCE [LARGE SCALE GENOMIC DNA]</scope>
    <source>
        <strain evidence="2 3">FH2-B-C1</strain>
    </source>
</reference>
<comment type="caution">
    <text evidence="2">The sequence shown here is derived from an EMBL/GenBank/DDBJ whole genome shotgun (WGS) entry which is preliminary data.</text>
</comment>
<proteinExistence type="predicted"/>
<protein>
    <submittedName>
        <fullName evidence="2">Uncharacterized protein</fullName>
    </submittedName>
</protein>